<reference evidence="2 3" key="1">
    <citation type="submission" date="2019-10" db="EMBL/GenBank/DDBJ databases">
        <authorList>
            <person name="Palmer J.M."/>
        </authorList>
    </citation>
    <scope>NUCLEOTIDE SEQUENCE [LARGE SCALE GENOMIC DNA]</scope>
    <source>
        <strain evidence="2 3">TWF506</strain>
    </source>
</reference>
<name>A0AAN8RZ19_9PEZI</name>
<feature type="region of interest" description="Disordered" evidence="1">
    <location>
        <begin position="308"/>
        <end position="336"/>
    </location>
</feature>
<evidence type="ECO:0000313" key="2">
    <source>
        <dbReference type="EMBL" id="KAK6516949.1"/>
    </source>
</evidence>
<protein>
    <submittedName>
        <fullName evidence="2">Uncharacterized protein</fullName>
    </submittedName>
</protein>
<proteinExistence type="predicted"/>
<comment type="caution">
    <text evidence="2">The sequence shown here is derived from an EMBL/GenBank/DDBJ whole genome shotgun (WGS) entry which is preliminary data.</text>
</comment>
<dbReference type="AlphaFoldDB" id="A0AAN8RZ19"/>
<accession>A0AAN8RZ19</accession>
<gene>
    <name evidence="2" type="ORF">TWF506_006829</name>
</gene>
<evidence type="ECO:0000313" key="3">
    <source>
        <dbReference type="Proteomes" id="UP001307849"/>
    </source>
</evidence>
<sequence length="336" mass="37575">MVTVLNEASITLRQYGDRAMAMRAENPGNPSILDEIKGLGFSSLDDIVHVIYRLRDYATAFARTGNRLRHFLEWLERYAILKGPNELLKHIYKASALTAQPGTIPGINVKTLAVELNTEAKDGVVETFQEVVQFLRETSNIESDEAIAWSGSLSLPKETGAMLVPEGPWDDRDLISVMEKIGGFWKCWLSPVENILRNLRKLTQPPQVQTGLQLEGRPEGNIMTGELKGWEWEEGTDTFPGLLRQDGQSKPSTRTDISELPVWEEETDMSDVRVGYLNYDPSAPIAAPQGFPNHIFPINEMIEEIRSLESLEDSPGTAEQVGGLPSTAMEEEEQYE</sequence>
<dbReference type="EMBL" id="JAVHJM010000003">
    <property type="protein sequence ID" value="KAK6516949.1"/>
    <property type="molecule type" value="Genomic_DNA"/>
</dbReference>
<evidence type="ECO:0000256" key="1">
    <source>
        <dbReference type="SAM" id="MobiDB-lite"/>
    </source>
</evidence>
<organism evidence="2 3">
    <name type="scientific">Arthrobotrys conoides</name>
    <dbReference type="NCBI Taxonomy" id="74498"/>
    <lineage>
        <taxon>Eukaryota</taxon>
        <taxon>Fungi</taxon>
        <taxon>Dikarya</taxon>
        <taxon>Ascomycota</taxon>
        <taxon>Pezizomycotina</taxon>
        <taxon>Orbiliomycetes</taxon>
        <taxon>Orbiliales</taxon>
        <taxon>Orbiliaceae</taxon>
        <taxon>Arthrobotrys</taxon>
    </lineage>
</organism>
<keyword evidence="3" id="KW-1185">Reference proteome</keyword>
<dbReference type="Proteomes" id="UP001307849">
    <property type="component" value="Unassembled WGS sequence"/>
</dbReference>